<keyword evidence="3" id="KW-0233">DNA recombination</keyword>
<dbReference type="InterPro" id="IPR050090">
    <property type="entry name" value="Tyrosine_recombinase_XerCD"/>
</dbReference>
<dbReference type="GO" id="GO:0006310">
    <property type="term" value="P:DNA recombination"/>
    <property type="evidence" value="ECO:0007669"/>
    <property type="project" value="UniProtKB-KW"/>
</dbReference>
<evidence type="ECO:0000256" key="3">
    <source>
        <dbReference type="ARBA" id="ARBA00023172"/>
    </source>
</evidence>
<accession>A0A3D3R2P2</accession>
<dbReference type="InterPro" id="IPR010998">
    <property type="entry name" value="Integrase_recombinase_N"/>
</dbReference>
<evidence type="ECO:0000259" key="4">
    <source>
        <dbReference type="PROSITE" id="PS51898"/>
    </source>
</evidence>
<evidence type="ECO:0000313" key="5">
    <source>
        <dbReference type="EMBL" id="HCO21870.1"/>
    </source>
</evidence>
<protein>
    <recommendedName>
        <fullName evidence="4">Tyr recombinase domain-containing protein</fullName>
    </recommendedName>
</protein>
<feature type="domain" description="Tyr recombinase" evidence="4">
    <location>
        <begin position="185"/>
        <end position="372"/>
    </location>
</feature>
<gene>
    <name evidence="5" type="ORF">DIT97_01910</name>
</gene>
<evidence type="ECO:0000313" key="6">
    <source>
        <dbReference type="Proteomes" id="UP000263642"/>
    </source>
</evidence>
<name>A0A3D3R2P2_9PLAN</name>
<dbReference type="Pfam" id="PF00589">
    <property type="entry name" value="Phage_integrase"/>
    <property type="match status" value="1"/>
</dbReference>
<comment type="caution">
    <text evidence="5">The sequence shown here is derived from an EMBL/GenBank/DDBJ whole genome shotgun (WGS) entry which is preliminary data.</text>
</comment>
<dbReference type="EMBL" id="DQAY01000015">
    <property type="protein sequence ID" value="HCO21870.1"/>
    <property type="molecule type" value="Genomic_DNA"/>
</dbReference>
<dbReference type="InterPro" id="IPR013762">
    <property type="entry name" value="Integrase-like_cat_sf"/>
</dbReference>
<dbReference type="SUPFAM" id="SSF56349">
    <property type="entry name" value="DNA breaking-rejoining enzymes"/>
    <property type="match status" value="1"/>
</dbReference>
<sequence>MAEKSKSRQRRSRGRAWYWKQTDSWYFTPPGTKKRLRLVDTTGRPIRGKDNSQLAELALARVKADGDWLPTPEQKSKEVIQVAMVCSRYLEHCEARFKHGNLSSDYHAEVARYLNELCAYCGAMPVDELQKGHIQHWMESHPTWKSTATQRNAMSIVMAAFNFFTEEVDSIHNPLVGMQKPPQCPRLHSFSEEDEQLLYSATDEYFGNFLFAGIHTGLRPFCELARITANDVIESERGMLWRVFASKTGKTRTIPVRSEVAELTRQMIEEVGADPTTTLFRNSRGGAWTKVAGVQRFRKIRQDLGWLNDSVRKQYSSYTCRHTFAHRMLAGYWNEGQGCSIEVLAELMGDTPKVAFDHYGREWGQHYQEPLWKAMGM</sequence>
<dbReference type="AlphaFoldDB" id="A0A3D3R2P2"/>
<organism evidence="5 6">
    <name type="scientific">Gimesia maris</name>
    <dbReference type="NCBI Taxonomy" id="122"/>
    <lineage>
        <taxon>Bacteria</taxon>
        <taxon>Pseudomonadati</taxon>
        <taxon>Planctomycetota</taxon>
        <taxon>Planctomycetia</taxon>
        <taxon>Planctomycetales</taxon>
        <taxon>Planctomycetaceae</taxon>
        <taxon>Gimesia</taxon>
    </lineage>
</organism>
<dbReference type="Gene3D" id="1.10.443.10">
    <property type="entry name" value="Intergrase catalytic core"/>
    <property type="match status" value="1"/>
</dbReference>
<comment type="similarity">
    <text evidence="1">Belongs to the 'phage' integrase family.</text>
</comment>
<dbReference type="Gene3D" id="1.10.150.130">
    <property type="match status" value="1"/>
</dbReference>
<dbReference type="PANTHER" id="PTHR30349:SF64">
    <property type="entry name" value="PROPHAGE INTEGRASE INTD-RELATED"/>
    <property type="match status" value="1"/>
</dbReference>
<dbReference type="InterPro" id="IPR002104">
    <property type="entry name" value="Integrase_catalytic"/>
</dbReference>
<keyword evidence="2" id="KW-0238">DNA-binding</keyword>
<proteinExistence type="inferred from homology"/>
<dbReference type="GO" id="GO:0015074">
    <property type="term" value="P:DNA integration"/>
    <property type="evidence" value="ECO:0007669"/>
    <property type="project" value="InterPro"/>
</dbReference>
<dbReference type="PANTHER" id="PTHR30349">
    <property type="entry name" value="PHAGE INTEGRASE-RELATED"/>
    <property type="match status" value="1"/>
</dbReference>
<evidence type="ECO:0000256" key="2">
    <source>
        <dbReference type="ARBA" id="ARBA00023125"/>
    </source>
</evidence>
<dbReference type="InterPro" id="IPR011010">
    <property type="entry name" value="DNA_brk_join_enz"/>
</dbReference>
<dbReference type="Proteomes" id="UP000263642">
    <property type="component" value="Unassembled WGS sequence"/>
</dbReference>
<dbReference type="PROSITE" id="PS51898">
    <property type="entry name" value="TYR_RECOMBINASE"/>
    <property type="match status" value="1"/>
</dbReference>
<reference evidence="5 6" key="1">
    <citation type="journal article" date="2018" name="Nat. Biotechnol.">
        <title>A standardized bacterial taxonomy based on genome phylogeny substantially revises the tree of life.</title>
        <authorList>
            <person name="Parks D.H."/>
            <person name="Chuvochina M."/>
            <person name="Waite D.W."/>
            <person name="Rinke C."/>
            <person name="Skarshewski A."/>
            <person name="Chaumeil P.A."/>
            <person name="Hugenholtz P."/>
        </authorList>
    </citation>
    <scope>NUCLEOTIDE SEQUENCE [LARGE SCALE GENOMIC DNA]</scope>
    <source>
        <strain evidence="5">UBA9375</strain>
    </source>
</reference>
<dbReference type="GO" id="GO:0003677">
    <property type="term" value="F:DNA binding"/>
    <property type="evidence" value="ECO:0007669"/>
    <property type="project" value="UniProtKB-KW"/>
</dbReference>
<evidence type="ECO:0000256" key="1">
    <source>
        <dbReference type="ARBA" id="ARBA00008857"/>
    </source>
</evidence>